<proteinExistence type="predicted"/>
<feature type="compositionally biased region" description="Basic and acidic residues" evidence="1">
    <location>
        <begin position="409"/>
        <end position="423"/>
    </location>
</feature>
<evidence type="ECO:0000256" key="1">
    <source>
        <dbReference type="SAM" id="MobiDB-lite"/>
    </source>
</evidence>
<accession>A0A6G0VW17</accession>
<dbReference type="AlphaFoldDB" id="A0A6G0VW17"/>
<gene>
    <name evidence="2" type="ORF">FWK35_00030383</name>
</gene>
<dbReference type="Proteomes" id="UP000478052">
    <property type="component" value="Unassembled WGS sequence"/>
</dbReference>
<feature type="non-terminal residue" evidence="2">
    <location>
        <position position="1"/>
    </location>
</feature>
<keyword evidence="3" id="KW-1185">Reference proteome</keyword>
<evidence type="ECO:0000313" key="3">
    <source>
        <dbReference type="Proteomes" id="UP000478052"/>
    </source>
</evidence>
<evidence type="ECO:0008006" key="4">
    <source>
        <dbReference type="Google" id="ProtNLM"/>
    </source>
</evidence>
<comment type="caution">
    <text evidence="2">The sequence shown here is derived from an EMBL/GenBank/DDBJ whole genome shotgun (WGS) entry which is preliminary data.</text>
</comment>
<dbReference type="OrthoDB" id="2669721at2759"/>
<feature type="compositionally biased region" description="Polar residues" evidence="1">
    <location>
        <begin position="488"/>
        <end position="505"/>
    </location>
</feature>
<dbReference type="PANTHER" id="PTHR33053">
    <property type="entry name" value="PROTEIN, PUTATIVE-RELATED"/>
    <property type="match status" value="1"/>
</dbReference>
<feature type="region of interest" description="Disordered" evidence="1">
    <location>
        <begin position="488"/>
        <end position="515"/>
    </location>
</feature>
<organism evidence="2 3">
    <name type="scientific">Aphis craccivora</name>
    <name type="common">Cowpea aphid</name>
    <dbReference type="NCBI Taxonomy" id="307492"/>
    <lineage>
        <taxon>Eukaryota</taxon>
        <taxon>Metazoa</taxon>
        <taxon>Ecdysozoa</taxon>
        <taxon>Arthropoda</taxon>
        <taxon>Hexapoda</taxon>
        <taxon>Insecta</taxon>
        <taxon>Pterygota</taxon>
        <taxon>Neoptera</taxon>
        <taxon>Paraneoptera</taxon>
        <taxon>Hemiptera</taxon>
        <taxon>Sternorrhyncha</taxon>
        <taxon>Aphidomorpha</taxon>
        <taxon>Aphidoidea</taxon>
        <taxon>Aphididae</taxon>
        <taxon>Aphidini</taxon>
        <taxon>Aphis</taxon>
        <taxon>Aphis</taxon>
    </lineage>
</organism>
<evidence type="ECO:0000313" key="2">
    <source>
        <dbReference type="EMBL" id="KAF0710998.1"/>
    </source>
</evidence>
<sequence length="771" mass="87853">HRHNLPPKSIAVLDNKLNSLAHHIPVEFQRKPSEYSRTHPLKDINRWKATELRQCLLYTGIVLFKNDIIDPDIYNHFLVLSIAMRILLSNKSNQEYLYYAQDLLKYFVETFKNIYGTNFVSHNVHALVHLAQDALKYGPLDSVSAFPFENHMQVLKRDVKTGNKPLQQIVLRNAERSFFKLNMSQNNSQKEVGPIKCRHDNSKPKALLSNTCNPQYNGWQFKHFIIKLDKANNCVKTSDGQVVMVENFATLTSNKPQVVVIGRSYVRKEEFFDNPCKSSSLGIYKVSELGPLISLEEKDIVEKLVCLPFDEVHNIHVPYNWYKPYTQEDPTIEAPGKCWFPHSKADLKLPQKGFSFFKNQQIDKMIKEAFEPNTIDGIWHDSIKIAGPFDSVLIARNVAKAWSGSDNDSDTHVHDSHNNENRCRKAPKRFSPDIDKTLKIKMLKCITNKQSTLPTNMTLPIPPNTSFFEPSQIASTSNILRPLKINTNENTDYNSTPADLPNTSCTEKNENENTENVDDYKGQATLTLNMIADFCKEIEIDESYIINENDDNYCSYEIDINTFEPTVTKNHVENVNEDNSHVTPTAMENNISLSEVIPTNSNSNCCCKQIDKLKASIMKRENFILTQFTLYNTQQTKVSTFLSNLDKKLNTLLNNSRSAIPLPSLPTPFIDFLPLKSMNNLDLVEQILKPESENSNFNCHAEELKNYLVLQTGSNLSLSAAVSKCFDLCFTRHVASNFKSLSGRIKTKDNVSAAIQVINNILKHSKPLFVD</sequence>
<reference evidence="2 3" key="1">
    <citation type="submission" date="2019-08" db="EMBL/GenBank/DDBJ databases">
        <title>Whole genome of Aphis craccivora.</title>
        <authorList>
            <person name="Voronova N.V."/>
            <person name="Shulinski R.S."/>
            <person name="Bandarenka Y.V."/>
            <person name="Zhorov D.G."/>
            <person name="Warner D."/>
        </authorList>
    </citation>
    <scope>NUCLEOTIDE SEQUENCE [LARGE SCALE GENOMIC DNA]</scope>
    <source>
        <strain evidence="2">180601</strain>
        <tissue evidence="2">Whole Body</tissue>
    </source>
</reference>
<dbReference type="EMBL" id="VUJU01011448">
    <property type="protein sequence ID" value="KAF0710998.1"/>
    <property type="molecule type" value="Genomic_DNA"/>
</dbReference>
<name>A0A6G0VW17_APHCR</name>
<protein>
    <recommendedName>
        <fullName evidence="4">DUF4806 domain-containing protein</fullName>
    </recommendedName>
</protein>
<feature type="region of interest" description="Disordered" evidence="1">
    <location>
        <begin position="403"/>
        <end position="429"/>
    </location>
</feature>